<dbReference type="InterPro" id="IPR029068">
    <property type="entry name" value="Glyas_Bleomycin-R_OHBP_Dase"/>
</dbReference>
<sequence length="139" mass="15608">MGNMYPYFVLNGRAKEAVVLYAELFNAKSVTISTFGELPPNPEHPIPPEAKDLVMNAQIELEEGQMMFSDTYPGSPQVTVGDNISIAYTSKDEQEIRFIFDGLKEGGKIVMELQETFWSKCYGQVTDKFGVLWQLSLEA</sequence>
<keyword evidence="3" id="KW-1185">Reference proteome</keyword>
<dbReference type="Gene3D" id="3.10.180.10">
    <property type="entry name" value="2,3-Dihydroxybiphenyl 1,2-Dioxygenase, domain 1"/>
    <property type="match status" value="1"/>
</dbReference>
<proteinExistence type="predicted"/>
<accession>A0ABX3ZLN3</accession>
<dbReference type="PANTHER" id="PTHR33990">
    <property type="entry name" value="PROTEIN YJDN-RELATED"/>
    <property type="match status" value="1"/>
</dbReference>
<reference evidence="2 3" key="1">
    <citation type="journal article" date="2017" name="Int. J. Syst. Evol. Microbiol.">
        <title>Solibacillus kalamii sp. nov., isolated from a high-efficiency particulate arrestance filter system used in the International Space Station.</title>
        <authorList>
            <person name="Checinska Sielaff A."/>
            <person name="Kumar R.M."/>
            <person name="Pal D."/>
            <person name="Mayilraj S."/>
            <person name="Venkateswaran K."/>
        </authorList>
    </citation>
    <scope>NUCLEOTIDE SEQUENCE [LARGE SCALE GENOMIC DNA]</scope>
    <source>
        <strain evidence="2 3">ISSFR-015</strain>
    </source>
</reference>
<feature type="domain" description="PhnB-like" evidence="1">
    <location>
        <begin position="6"/>
        <end position="135"/>
    </location>
</feature>
<comment type="caution">
    <text evidence="2">The sequence shown here is derived from an EMBL/GenBank/DDBJ whole genome shotgun (WGS) entry which is preliminary data.</text>
</comment>
<name>A0ABX3ZLN3_9BACL</name>
<evidence type="ECO:0000313" key="3">
    <source>
        <dbReference type="Proteomes" id="UP000196594"/>
    </source>
</evidence>
<dbReference type="InterPro" id="IPR028973">
    <property type="entry name" value="PhnB-like"/>
</dbReference>
<evidence type="ECO:0000313" key="2">
    <source>
        <dbReference type="EMBL" id="OUZ40517.1"/>
    </source>
</evidence>
<dbReference type="SUPFAM" id="SSF54593">
    <property type="entry name" value="Glyoxalase/Bleomycin resistance protein/Dihydroxybiphenyl dioxygenase"/>
    <property type="match status" value="1"/>
</dbReference>
<gene>
    <name evidence="2" type="ORF">CBM15_01250</name>
</gene>
<dbReference type="RefSeq" id="WP_008403332.1">
    <property type="nucleotide sequence ID" value="NZ_JAFBEY010000002.1"/>
</dbReference>
<dbReference type="EMBL" id="NHNT01000001">
    <property type="protein sequence ID" value="OUZ40517.1"/>
    <property type="molecule type" value="Genomic_DNA"/>
</dbReference>
<dbReference type="Pfam" id="PF06983">
    <property type="entry name" value="3-dmu-9_3-mt"/>
    <property type="match status" value="1"/>
</dbReference>
<protein>
    <submittedName>
        <fullName evidence="2">VOC family protein</fullName>
    </submittedName>
</protein>
<evidence type="ECO:0000259" key="1">
    <source>
        <dbReference type="Pfam" id="PF06983"/>
    </source>
</evidence>
<dbReference type="CDD" id="cd06588">
    <property type="entry name" value="PhnB_like"/>
    <property type="match status" value="1"/>
</dbReference>
<organism evidence="2 3">
    <name type="scientific">Solibacillus kalamii</name>
    <dbReference type="NCBI Taxonomy" id="1748298"/>
    <lineage>
        <taxon>Bacteria</taxon>
        <taxon>Bacillati</taxon>
        <taxon>Bacillota</taxon>
        <taxon>Bacilli</taxon>
        <taxon>Bacillales</taxon>
        <taxon>Caryophanaceae</taxon>
        <taxon>Solibacillus</taxon>
    </lineage>
</organism>
<dbReference type="PANTHER" id="PTHR33990:SF1">
    <property type="entry name" value="PROTEIN YJDN"/>
    <property type="match status" value="1"/>
</dbReference>
<dbReference type="Proteomes" id="UP000196594">
    <property type="component" value="Unassembled WGS sequence"/>
</dbReference>